<keyword evidence="3" id="KW-0255">Endonuclease</keyword>
<evidence type="ECO:0000259" key="2">
    <source>
        <dbReference type="Pfam" id="PF20277"/>
    </source>
</evidence>
<dbReference type="GeneID" id="97548772"/>
<gene>
    <name evidence="3" type="ORF">DK846_06180</name>
</gene>
<dbReference type="InterPro" id="IPR003615">
    <property type="entry name" value="HNH_nuc"/>
</dbReference>
<protein>
    <submittedName>
        <fullName evidence="3">HNH endonuclease</fullName>
    </submittedName>
</protein>
<dbReference type="AlphaFoldDB" id="A0A2V2NB83"/>
<sequence length="268" mass="31571">MVVDLDKNEDIKEERKEYSENNQIILYSQVDGMCPICHTSLMNEKKSRKLKNYEVAHIYPLHPSENDKKILQNVEKLSTNPNDLDNVILLCSNCHTKYDKSKTIEEYESLKKIKQDLIIKDRFHKLCGKSFLEKEIIDVINSLNEKNWDECDIGLDYTALKIDQKLDFDFNFILKNQIKFNITSYFLLIKHLFSEIDKLSPGKFKIISQQIKLFYYSLLPSTKNQEDIYNQMADWIKLESNNTGSVDTCKIIISFFIQNCEVFEYVSE</sequence>
<organism evidence="3 4">
    <name type="scientific">Methanospirillum lacunae</name>
    <dbReference type="NCBI Taxonomy" id="668570"/>
    <lineage>
        <taxon>Archaea</taxon>
        <taxon>Methanobacteriati</taxon>
        <taxon>Methanobacteriota</taxon>
        <taxon>Stenosarchaea group</taxon>
        <taxon>Methanomicrobia</taxon>
        <taxon>Methanomicrobiales</taxon>
        <taxon>Methanospirillaceae</taxon>
        <taxon>Methanospirillum</taxon>
    </lineage>
</organism>
<dbReference type="GO" id="GO:0004519">
    <property type="term" value="F:endonuclease activity"/>
    <property type="evidence" value="ECO:0007669"/>
    <property type="project" value="UniProtKB-KW"/>
</dbReference>
<reference evidence="3 4" key="1">
    <citation type="submission" date="2018-05" db="EMBL/GenBank/DDBJ databases">
        <title>Draft genome of Methanospirillum lacunae Ki8-1.</title>
        <authorList>
            <person name="Dueholm M.S."/>
            <person name="Nielsen P.H."/>
            <person name="Bakmann L.F."/>
            <person name="Otzen D.E."/>
        </authorList>
    </citation>
    <scope>NUCLEOTIDE SEQUENCE [LARGE SCALE GENOMIC DNA]</scope>
    <source>
        <strain evidence="3 4">Ki8-1</strain>
    </source>
</reference>
<feature type="domain" description="HNH nuclease" evidence="1">
    <location>
        <begin position="34"/>
        <end position="100"/>
    </location>
</feature>
<accession>A0A2V2NB83</accession>
<dbReference type="Pfam" id="PF20277">
    <property type="entry name" value="CTD11"/>
    <property type="match status" value="1"/>
</dbReference>
<evidence type="ECO:0000259" key="1">
    <source>
        <dbReference type="Pfam" id="PF13391"/>
    </source>
</evidence>
<dbReference type="InterPro" id="IPR046921">
    <property type="entry name" value="ABC-3C_CTD11"/>
</dbReference>
<keyword evidence="3" id="KW-0540">Nuclease</keyword>
<keyword evidence="4" id="KW-1185">Reference proteome</keyword>
<dbReference type="Proteomes" id="UP000245657">
    <property type="component" value="Unassembled WGS sequence"/>
</dbReference>
<comment type="caution">
    <text evidence="3">The sequence shown here is derived from an EMBL/GenBank/DDBJ whole genome shotgun (WGS) entry which is preliminary data.</text>
</comment>
<feature type="domain" description="ABC-three component systems C-terminal" evidence="2">
    <location>
        <begin position="130"/>
        <end position="263"/>
    </location>
</feature>
<dbReference type="EMBL" id="QGMY01000006">
    <property type="protein sequence ID" value="PWR72553.1"/>
    <property type="molecule type" value="Genomic_DNA"/>
</dbReference>
<dbReference type="Pfam" id="PF13391">
    <property type="entry name" value="HNH_2"/>
    <property type="match status" value="1"/>
</dbReference>
<evidence type="ECO:0000313" key="3">
    <source>
        <dbReference type="EMBL" id="PWR72553.1"/>
    </source>
</evidence>
<dbReference type="CDD" id="cd00085">
    <property type="entry name" value="HNHc"/>
    <property type="match status" value="1"/>
</dbReference>
<dbReference type="Gene3D" id="1.10.30.50">
    <property type="match status" value="1"/>
</dbReference>
<dbReference type="RefSeq" id="WP_109968065.1">
    <property type="nucleotide sequence ID" value="NZ_CP176093.1"/>
</dbReference>
<name>A0A2V2NB83_9EURY</name>
<proteinExistence type="predicted"/>
<keyword evidence="3" id="KW-0378">Hydrolase</keyword>
<evidence type="ECO:0000313" key="4">
    <source>
        <dbReference type="Proteomes" id="UP000245657"/>
    </source>
</evidence>